<protein>
    <submittedName>
        <fullName evidence="2">Uncharacterized protein</fullName>
    </submittedName>
</protein>
<name>A0A0A9GFU9_ARUDO</name>
<keyword evidence="1" id="KW-1133">Transmembrane helix</keyword>
<organism evidence="2">
    <name type="scientific">Arundo donax</name>
    <name type="common">Giant reed</name>
    <name type="synonym">Donax arundinaceus</name>
    <dbReference type="NCBI Taxonomy" id="35708"/>
    <lineage>
        <taxon>Eukaryota</taxon>
        <taxon>Viridiplantae</taxon>
        <taxon>Streptophyta</taxon>
        <taxon>Embryophyta</taxon>
        <taxon>Tracheophyta</taxon>
        <taxon>Spermatophyta</taxon>
        <taxon>Magnoliopsida</taxon>
        <taxon>Liliopsida</taxon>
        <taxon>Poales</taxon>
        <taxon>Poaceae</taxon>
        <taxon>PACMAD clade</taxon>
        <taxon>Arundinoideae</taxon>
        <taxon>Arundineae</taxon>
        <taxon>Arundo</taxon>
    </lineage>
</organism>
<feature type="transmembrane region" description="Helical" evidence="1">
    <location>
        <begin position="30"/>
        <end position="48"/>
    </location>
</feature>
<proteinExistence type="predicted"/>
<keyword evidence="1" id="KW-0812">Transmembrane</keyword>
<keyword evidence="1" id="KW-0472">Membrane</keyword>
<evidence type="ECO:0000313" key="2">
    <source>
        <dbReference type="EMBL" id="JAE19523.1"/>
    </source>
</evidence>
<dbReference type="EMBL" id="GBRH01178373">
    <property type="protein sequence ID" value="JAE19523.1"/>
    <property type="molecule type" value="Transcribed_RNA"/>
</dbReference>
<evidence type="ECO:0000256" key="1">
    <source>
        <dbReference type="SAM" id="Phobius"/>
    </source>
</evidence>
<reference evidence="2" key="1">
    <citation type="submission" date="2014-09" db="EMBL/GenBank/DDBJ databases">
        <authorList>
            <person name="Magalhaes I.L.F."/>
            <person name="Oliveira U."/>
            <person name="Santos F.R."/>
            <person name="Vidigal T.H.D.A."/>
            <person name="Brescovit A.D."/>
            <person name="Santos A.J."/>
        </authorList>
    </citation>
    <scope>NUCLEOTIDE SEQUENCE</scope>
    <source>
        <tissue evidence="2">Shoot tissue taken approximately 20 cm above the soil surface</tissue>
    </source>
</reference>
<accession>A0A0A9GFU9</accession>
<dbReference type="AlphaFoldDB" id="A0A0A9GFU9"/>
<sequence length="59" mass="6780">MFQPFLKLVLAFQPSHPQLPYLLHQNDLPILLHLDVGLFLALLYLAVLQHPSLKLQLLP</sequence>
<reference evidence="2" key="2">
    <citation type="journal article" date="2015" name="Data Brief">
        <title>Shoot transcriptome of the giant reed, Arundo donax.</title>
        <authorList>
            <person name="Barrero R.A."/>
            <person name="Guerrero F.D."/>
            <person name="Moolhuijzen P."/>
            <person name="Goolsby J.A."/>
            <person name="Tidwell J."/>
            <person name="Bellgard S.E."/>
            <person name="Bellgard M.I."/>
        </authorList>
    </citation>
    <scope>NUCLEOTIDE SEQUENCE</scope>
    <source>
        <tissue evidence="2">Shoot tissue taken approximately 20 cm above the soil surface</tissue>
    </source>
</reference>